<gene>
    <name evidence="2" type="ORF">NTJ_03930</name>
</gene>
<dbReference type="Proteomes" id="UP001307889">
    <property type="component" value="Chromosome 2"/>
</dbReference>
<reference evidence="2 3" key="1">
    <citation type="submission" date="2023-09" db="EMBL/GenBank/DDBJ databases">
        <title>Nesidiocoris tenuis whole genome shotgun sequence.</title>
        <authorList>
            <person name="Shibata T."/>
            <person name="Shimoda M."/>
            <person name="Kobayashi T."/>
            <person name="Uehara T."/>
        </authorList>
    </citation>
    <scope>NUCLEOTIDE SEQUENCE [LARGE SCALE GENOMIC DNA]</scope>
    <source>
        <strain evidence="2 3">Japan</strain>
    </source>
</reference>
<evidence type="ECO:0000313" key="3">
    <source>
        <dbReference type="Proteomes" id="UP001307889"/>
    </source>
</evidence>
<name>A0ABN7AFR3_9HEMI</name>
<evidence type="ECO:0000256" key="1">
    <source>
        <dbReference type="SAM" id="MobiDB-lite"/>
    </source>
</evidence>
<evidence type="ECO:0000313" key="2">
    <source>
        <dbReference type="EMBL" id="BES91122.1"/>
    </source>
</evidence>
<protein>
    <submittedName>
        <fullName evidence="2">Uncharacterized protein</fullName>
    </submittedName>
</protein>
<accession>A0ABN7AFR3</accession>
<keyword evidence="3" id="KW-1185">Reference proteome</keyword>
<organism evidence="2 3">
    <name type="scientific">Nesidiocoris tenuis</name>
    <dbReference type="NCBI Taxonomy" id="355587"/>
    <lineage>
        <taxon>Eukaryota</taxon>
        <taxon>Metazoa</taxon>
        <taxon>Ecdysozoa</taxon>
        <taxon>Arthropoda</taxon>
        <taxon>Hexapoda</taxon>
        <taxon>Insecta</taxon>
        <taxon>Pterygota</taxon>
        <taxon>Neoptera</taxon>
        <taxon>Paraneoptera</taxon>
        <taxon>Hemiptera</taxon>
        <taxon>Heteroptera</taxon>
        <taxon>Panheteroptera</taxon>
        <taxon>Cimicomorpha</taxon>
        <taxon>Miridae</taxon>
        <taxon>Dicyphina</taxon>
        <taxon>Nesidiocoris</taxon>
    </lineage>
</organism>
<feature type="region of interest" description="Disordered" evidence="1">
    <location>
        <begin position="1"/>
        <end position="30"/>
    </location>
</feature>
<sequence>MAVLDSRENVQMGMREMRDPSVASHRGFQPPRPCATPLTPNCACAPAELKSNCPHIRSPDETIQREFDDFIVDSPTHPAFVLTCMCAITLDDGADRE</sequence>
<dbReference type="EMBL" id="AP028910">
    <property type="protein sequence ID" value="BES91122.1"/>
    <property type="molecule type" value="Genomic_DNA"/>
</dbReference>
<proteinExistence type="predicted"/>